<dbReference type="InterPro" id="IPR002347">
    <property type="entry name" value="SDR_fam"/>
</dbReference>
<dbReference type="InterPro" id="IPR036291">
    <property type="entry name" value="NAD(P)-bd_dom_sf"/>
</dbReference>
<accession>A0A2U1UAX0</accession>
<proteinExistence type="predicted"/>
<evidence type="ECO:0000313" key="1">
    <source>
        <dbReference type="EMBL" id="PWC18819.1"/>
    </source>
</evidence>
<dbReference type="Gene3D" id="3.40.50.720">
    <property type="entry name" value="NAD(P)-binding Rossmann-like Domain"/>
    <property type="match status" value="1"/>
</dbReference>
<dbReference type="EMBL" id="QDKH01000003">
    <property type="protein sequence ID" value="PWC18819.1"/>
    <property type="molecule type" value="Genomic_DNA"/>
</dbReference>
<evidence type="ECO:0000313" key="2">
    <source>
        <dbReference type="Proteomes" id="UP000296159"/>
    </source>
</evidence>
<sequence>MAFLLDKSTVGRIGVPEDIARTVAFIASDAAGYINGVELFVDGGASQI</sequence>
<dbReference type="Pfam" id="PF13561">
    <property type="entry name" value="adh_short_C2"/>
    <property type="match status" value="1"/>
</dbReference>
<dbReference type="Proteomes" id="UP000296159">
    <property type="component" value="Unassembled WGS sequence"/>
</dbReference>
<comment type="caution">
    <text evidence="1">The sequence shown here is derived from an EMBL/GenBank/DDBJ whole genome shotgun (WGS) entry which is preliminary data.</text>
</comment>
<dbReference type="SUPFAM" id="SSF51735">
    <property type="entry name" value="NAD(P)-binding Rossmann-fold domains"/>
    <property type="match status" value="1"/>
</dbReference>
<dbReference type="AlphaFoldDB" id="A0A2U1UAX0"/>
<name>A0A2U1UAX0_9GAMM</name>
<protein>
    <recommendedName>
        <fullName evidence="3">Oxidoreductase</fullName>
    </recommendedName>
</protein>
<reference evidence="1 2" key="1">
    <citation type="submission" date="2018-04" db="EMBL/GenBank/DDBJ databases">
        <title>Brenneria corticis sp.nov.</title>
        <authorList>
            <person name="Li Y."/>
        </authorList>
    </citation>
    <scope>NUCLEOTIDE SEQUENCE [LARGE SCALE GENOMIC DNA]</scope>
    <source>
        <strain evidence="1 2">CFCC 11842</strain>
    </source>
</reference>
<organism evidence="1 2">
    <name type="scientific">Brenneria corticis</name>
    <dbReference type="NCBI Taxonomy" id="2173106"/>
    <lineage>
        <taxon>Bacteria</taxon>
        <taxon>Pseudomonadati</taxon>
        <taxon>Pseudomonadota</taxon>
        <taxon>Gammaproteobacteria</taxon>
        <taxon>Enterobacterales</taxon>
        <taxon>Pectobacteriaceae</taxon>
        <taxon>Brenneria</taxon>
    </lineage>
</organism>
<keyword evidence="2" id="KW-1185">Reference proteome</keyword>
<evidence type="ECO:0008006" key="3">
    <source>
        <dbReference type="Google" id="ProtNLM"/>
    </source>
</evidence>
<gene>
    <name evidence="1" type="ORF">DDT56_02345</name>
</gene>